<name>A0A0R1H607_9LACO</name>
<dbReference type="Proteomes" id="UP000051461">
    <property type="component" value="Unassembled WGS sequence"/>
</dbReference>
<keyword evidence="5 8" id="KW-1133">Transmembrane helix</keyword>
<proteinExistence type="inferred from homology"/>
<dbReference type="Pfam" id="PF09594">
    <property type="entry name" value="GT87"/>
    <property type="match status" value="1"/>
</dbReference>
<dbReference type="AlphaFoldDB" id="A0A0R1H607"/>
<evidence type="ECO:0000256" key="4">
    <source>
        <dbReference type="ARBA" id="ARBA00022692"/>
    </source>
</evidence>
<evidence type="ECO:0008006" key="11">
    <source>
        <dbReference type="Google" id="ProtNLM"/>
    </source>
</evidence>
<keyword evidence="2" id="KW-1003">Cell membrane</keyword>
<evidence type="ECO:0000256" key="3">
    <source>
        <dbReference type="ARBA" id="ARBA00022679"/>
    </source>
</evidence>
<evidence type="ECO:0000256" key="6">
    <source>
        <dbReference type="ARBA" id="ARBA00023136"/>
    </source>
</evidence>
<evidence type="ECO:0000313" key="10">
    <source>
        <dbReference type="Proteomes" id="UP000051461"/>
    </source>
</evidence>
<keyword evidence="6 8" id="KW-0472">Membrane</keyword>
<protein>
    <recommendedName>
        <fullName evidence="11">DUF2029 domain-containing protein</fullName>
    </recommendedName>
</protein>
<evidence type="ECO:0000313" key="9">
    <source>
        <dbReference type="EMBL" id="KRK39233.1"/>
    </source>
</evidence>
<dbReference type="STRING" id="1423726.FC07_GL002481"/>
<feature type="transmembrane region" description="Helical" evidence="8">
    <location>
        <begin position="106"/>
        <end position="122"/>
    </location>
</feature>
<sequence>MESLCAATFWGKFDILTYNFPWAKLAASRWLQLYQPHYAGGYLVNYPPLLPTLFWPFGKIINFFNLSLSKGSGYQLASAFLTIKFQAMIFHWLIAAFVYWKSHSKIMGLGLASLILINPALWFNAAFWGQLDTALIFFIVLSFYYLSQRHFYLASFWFGLGCLAKLQFFYLVPLFGLTLLVLAKWRQTIYAVCLVIGVNILGWLPFMIAMRQITLPIKVITSSLNQYPELFANAFNGWAGVLKPQMWYRRLKMTNHIFGRVTFSQFNTVVLILIVGGLCLLFLQYWRQKRQNLPIALIGAIYSGFIFFFTTGQHERYQMGMLGFVILWVLLQNEWPLSRSLATYGWFTFIIFINEIFVYLSIYFNTKALTTFNQLLRVGGVINTLMFIIWVGLIIWQRKQQGSQSDEG</sequence>
<comment type="subcellular location">
    <subcellularLocation>
        <location evidence="1">Cell membrane</location>
        <topology evidence="1">Multi-pass membrane protein</topology>
    </subcellularLocation>
</comment>
<dbReference type="GO" id="GO:0016758">
    <property type="term" value="F:hexosyltransferase activity"/>
    <property type="evidence" value="ECO:0007669"/>
    <property type="project" value="InterPro"/>
</dbReference>
<keyword evidence="4 8" id="KW-0812">Transmembrane</keyword>
<dbReference type="InterPro" id="IPR018584">
    <property type="entry name" value="GT87"/>
</dbReference>
<dbReference type="PATRIC" id="fig|1423726.3.peg.2576"/>
<feature type="transmembrane region" description="Helical" evidence="8">
    <location>
        <begin position="189"/>
        <end position="209"/>
    </location>
</feature>
<accession>A0A0R1H607</accession>
<reference evidence="9 10" key="1">
    <citation type="journal article" date="2015" name="Genome Announc.">
        <title>Expanding the biotechnology potential of lactobacilli through comparative genomics of 213 strains and associated genera.</title>
        <authorList>
            <person name="Sun Z."/>
            <person name="Harris H.M."/>
            <person name="McCann A."/>
            <person name="Guo C."/>
            <person name="Argimon S."/>
            <person name="Zhang W."/>
            <person name="Yang X."/>
            <person name="Jeffery I.B."/>
            <person name="Cooney J.C."/>
            <person name="Kagawa T.F."/>
            <person name="Liu W."/>
            <person name="Song Y."/>
            <person name="Salvetti E."/>
            <person name="Wrobel A."/>
            <person name="Rasinkangas P."/>
            <person name="Parkhill J."/>
            <person name="Rea M.C."/>
            <person name="O'Sullivan O."/>
            <person name="Ritari J."/>
            <person name="Douillard F.P."/>
            <person name="Paul Ross R."/>
            <person name="Yang R."/>
            <person name="Briner A.E."/>
            <person name="Felis G.E."/>
            <person name="de Vos W.M."/>
            <person name="Barrangou R."/>
            <person name="Klaenhammer T.R."/>
            <person name="Caufield P.W."/>
            <person name="Cui Y."/>
            <person name="Zhang H."/>
            <person name="O'Toole P.W."/>
        </authorList>
    </citation>
    <scope>NUCLEOTIDE SEQUENCE [LARGE SCALE GENOMIC DNA]</scope>
    <source>
        <strain evidence="9 10">DSM 20003</strain>
    </source>
</reference>
<gene>
    <name evidence="9" type="ORF">FC07_GL002481</name>
</gene>
<evidence type="ECO:0000256" key="2">
    <source>
        <dbReference type="ARBA" id="ARBA00022475"/>
    </source>
</evidence>
<feature type="transmembrane region" description="Helical" evidence="8">
    <location>
        <begin position="268"/>
        <end position="286"/>
    </location>
</feature>
<organism evidence="9 10">
    <name type="scientific">Loigolactobacillus bifermentans DSM 20003</name>
    <dbReference type="NCBI Taxonomy" id="1423726"/>
    <lineage>
        <taxon>Bacteria</taxon>
        <taxon>Bacillati</taxon>
        <taxon>Bacillota</taxon>
        <taxon>Bacilli</taxon>
        <taxon>Lactobacillales</taxon>
        <taxon>Lactobacillaceae</taxon>
        <taxon>Loigolactobacillus</taxon>
    </lineage>
</organism>
<keyword evidence="3" id="KW-0808">Transferase</keyword>
<dbReference type="GO" id="GO:0005886">
    <property type="term" value="C:plasma membrane"/>
    <property type="evidence" value="ECO:0007669"/>
    <property type="project" value="UniProtKB-SubCell"/>
</dbReference>
<evidence type="ECO:0000256" key="8">
    <source>
        <dbReference type="SAM" id="Phobius"/>
    </source>
</evidence>
<feature type="transmembrane region" description="Helical" evidence="8">
    <location>
        <begin position="376"/>
        <end position="396"/>
    </location>
</feature>
<feature type="transmembrane region" description="Helical" evidence="8">
    <location>
        <begin position="343"/>
        <end position="364"/>
    </location>
</feature>
<feature type="transmembrane region" description="Helical" evidence="8">
    <location>
        <begin position="76"/>
        <end position="99"/>
    </location>
</feature>
<comment type="caution">
    <text evidence="9">The sequence shown here is derived from an EMBL/GenBank/DDBJ whole genome shotgun (WGS) entry which is preliminary data.</text>
</comment>
<feature type="transmembrane region" description="Helical" evidence="8">
    <location>
        <begin position="293"/>
        <end position="310"/>
    </location>
</feature>
<dbReference type="EMBL" id="AZDA01000045">
    <property type="protein sequence ID" value="KRK39233.1"/>
    <property type="molecule type" value="Genomic_DNA"/>
</dbReference>
<feature type="transmembrane region" description="Helical" evidence="8">
    <location>
        <begin position="158"/>
        <end position="183"/>
    </location>
</feature>
<evidence type="ECO:0000256" key="5">
    <source>
        <dbReference type="ARBA" id="ARBA00022989"/>
    </source>
</evidence>
<evidence type="ECO:0000256" key="7">
    <source>
        <dbReference type="ARBA" id="ARBA00024033"/>
    </source>
</evidence>
<evidence type="ECO:0000256" key="1">
    <source>
        <dbReference type="ARBA" id="ARBA00004651"/>
    </source>
</evidence>
<comment type="similarity">
    <text evidence="7">Belongs to the glycosyltransferase 87 family.</text>
</comment>
<keyword evidence="10" id="KW-1185">Reference proteome</keyword>